<keyword evidence="3 9" id="KW-0863">Zinc-finger</keyword>
<feature type="domain" description="SBP-type" evidence="11">
    <location>
        <begin position="146"/>
        <end position="223"/>
    </location>
</feature>
<keyword evidence="8" id="KW-0539">Nucleus</keyword>
<dbReference type="PROSITE" id="PS51141">
    <property type="entry name" value="ZF_SBP"/>
    <property type="match status" value="1"/>
</dbReference>
<dbReference type="STRING" id="56857.A0A200QSV6"/>
<evidence type="ECO:0000256" key="7">
    <source>
        <dbReference type="ARBA" id="ARBA00023163"/>
    </source>
</evidence>
<protein>
    <submittedName>
        <fullName evidence="12">Transcription factor</fullName>
    </submittedName>
</protein>
<feature type="compositionally biased region" description="Basic residues" evidence="10">
    <location>
        <begin position="210"/>
        <end position="223"/>
    </location>
</feature>
<keyword evidence="7" id="KW-0804">Transcription</keyword>
<evidence type="ECO:0000256" key="2">
    <source>
        <dbReference type="ARBA" id="ARBA00022723"/>
    </source>
</evidence>
<proteinExistence type="predicted"/>
<evidence type="ECO:0000256" key="4">
    <source>
        <dbReference type="ARBA" id="ARBA00022833"/>
    </source>
</evidence>
<dbReference type="InterPro" id="IPR044817">
    <property type="entry name" value="SBP-like"/>
</dbReference>
<evidence type="ECO:0000256" key="5">
    <source>
        <dbReference type="ARBA" id="ARBA00023015"/>
    </source>
</evidence>
<evidence type="ECO:0000256" key="1">
    <source>
        <dbReference type="ARBA" id="ARBA00004123"/>
    </source>
</evidence>
<evidence type="ECO:0000256" key="8">
    <source>
        <dbReference type="ARBA" id="ARBA00023242"/>
    </source>
</evidence>
<feature type="region of interest" description="Disordered" evidence="10">
    <location>
        <begin position="210"/>
        <end position="238"/>
    </location>
</feature>
<dbReference type="SUPFAM" id="SSF48403">
    <property type="entry name" value="Ankyrin repeat"/>
    <property type="match status" value="1"/>
</dbReference>
<evidence type="ECO:0000313" key="13">
    <source>
        <dbReference type="Proteomes" id="UP000195402"/>
    </source>
</evidence>
<dbReference type="AlphaFoldDB" id="A0A200QSV6"/>
<dbReference type="EMBL" id="MVGT01001110">
    <property type="protein sequence ID" value="OVA13535.1"/>
    <property type="molecule type" value="Genomic_DNA"/>
</dbReference>
<keyword evidence="6" id="KW-0238">DNA-binding</keyword>
<sequence>METKIGGKAQNFCSPGTSDFVSREKELKAEGKRSSEWDLNSWNWDGDLFIASPLNSAPPDRRSKQLFPITAKSNSSSSCSDEINLGSEKEKRELEKRRKVIVIEDDKLNEEAGNLTLKLGRHESEGTNPDGNDEKKTELRGETSNRAICQVENCGADLSNAKDYHRRHKVCEMHSKASGALVGNVMQRFCQQCSRFHVLQEFDKDKRSCRRRLAGHNRRRRKTHPDTAGHGTPLNEDQASSYPLISLLRILSNMHSSNTDQLTNKDLLSHFLRNLAGFAGIFGGSNLSGLLQETQDFLTTGASAGRSSKIVPALLSNLPEPSRILASTSNANGSIDAQGLQIRPMNQYGNVDASEMPQKGIVAENARGVVLQTVPSPKSKTLFPIRDSLPVKTVAPETRMIKLNNIDLNNISTDSEDCIDGLEMSQQPGSLGTGSLDSALWLQKDTHQPSPPQTSGNSDSERSPSSSNGDARSRTDRIVFKLFGKDPNDFPLALRAQILDWLSHTPTDIESYIKPGCIILTIYLRLAESTWEELCGDLSSTLSALLDAPYNTFWRTGWIYTRVQHQIAFIYNGQVVLDTPLSLKREYHRRISSVIPIAVSVSERAQFIVKGFNLLGPSTRLLCALEGKYLLHEVSHDLVEDADTFKKHDELQFLSFPCSIPDIIGRGFIEVEDHGLSNSFFPFIVAEEDVCSDIRMLESAIEVAESGDSIHGTSEIEAKKNQALDFIHEMGWLLHRSRLRSRLGDTDSSLDVFPSTRFRWLMEFSMDRDWCGVVKKLLEILFNGTVGSGEHSSVELALLEMGLLHRAVRRSCRPMVELLLRFVPDKASDTEGSELKPMVDNGSKSFLFRPDAAGPAGLTPLHIAAGTDGSENILDALTDDPGQVGVEAWKKARDDTGYAPEDYALLRGHFAYIHLVQKKIDKKSETGHLILDIPWVEPLDCSNNNHQQKQTDKLNSAKPSGFQIDKTETRPNLIQQPSCKLCHQQVLVHHGNTRRLVVHRSVMLSMVAIAAVCVCVALLFKSSPEVLCVFSPFRWELLDYGSI</sequence>
<dbReference type="GO" id="GO:0005634">
    <property type="term" value="C:nucleus"/>
    <property type="evidence" value="ECO:0007669"/>
    <property type="project" value="UniProtKB-SubCell"/>
</dbReference>
<dbReference type="SUPFAM" id="SSF103612">
    <property type="entry name" value="SBT domain"/>
    <property type="match status" value="1"/>
</dbReference>
<dbReference type="PANTHER" id="PTHR31251">
    <property type="entry name" value="SQUAMOSA PROMOTER-BINDING-LIKE PROTEIN 4"/>
    <property type="match status" value="1"/>
</dbReference>
<keyword evidence="5" id="KW-0805">Transcription regulation</keyword>
<reference evidence="12 13" key="1">
    <citation type="journal article" date="2017" name="Mol. Plant">
        <title>The Genome of Medicinal Plant Macleaya cordata Provides New Insights into Benzylisoquinoline Alkaloids Metabolism.</title>
        <authorList>
            <person name="Liu X."/>
            <person name="Liu Y."/>
            <person name="Huang P."/>
            <person name="Ma Y."/>
            <person name="Qing Z."/>
            <person name="Tang Q."/>
            <person name="Cao H."/>
            <person name="Cheng P."/>
            <person name="Zheng Y."/>
            <person name="Yuan Z."/>
            <person name="Zhou Y."/>
            <person name="Liu J."/>
            <person name="Tang Z."/>
            <person name="Zhuo Y."/>
            <person name="Zhang Y."/>
            <person name="Yu L."/>
            <person name="Huang J."/>
            <person name="Yang P."/>
            <person name="Peng Q."/>
            <person name="Zhang J."/>
            <person name="Jiang W."/>
            <person name="Zhang Z."/>
            <person name="Lin K."/>
            <person name="Ro D.K."/>
            <person name="Chen X."/>
            <person name="Xiong X."/>
            <person name="Shang Y."/>
            <person name="Huang S."/>
            <person name="Zeng J."/>
        </authorList>
    </citation>
    <scope>NUCLEOTIDE SEQUENCE [LARGE SCALE GENOMIC DNA]</scope>
    <source>
        <strain evidence="13">cv. BLH2017</strain>
        <tissue evidence="12">Root</tissue>
    </source>
</reference>
<dbReference type="FunFam" id="4.10.1100.10:FF:000001">
    <property type="entry name" value="Squamosa promoter-binding-like protein 14"/>
    <property type="match status" value="1"/>
</dbReference>
<keyword evidence="13" id="KW-1185">Reference proteome</keyword>
<dbReference type="Pfam" id="PF26102">
    <property type="entry name" value="Ig_SPL7"/>
    <property type="match status" value="1"/>
</dbReference>
<feature type="compositionally biased region" description="Basic and acidic residues" evidence="10">
    <location>
        <begin position="132"/>
        <end position="141"/>
    </location>
</feature>
<comment type="subcellular location">
    <subcellularLocation>
        <location evidence="1">Nucleus</location>
    </subcellularLocation>
</comment>
<accession>A0A200QSV6</accession>
<dbReference type="InParanoid" id="A0A200QSV6"/>
<evidence type="ECO:0000256" key="10">
    <source>
        <dbReference type="SAM" id="MobiDB-lite"/>
    </source>
</evidence>
<name>A0A200QSV6_MACCD</name>
<dbReference type="OMA" id="EITHGNN"/>
<organism evidence="12 13">
    <name type="scientific">Macleaya cordata</name>
    <name type="common">Five-seeded plume-poppy</name>
    <name type="synonym">Bocconia cordata</name>
    <dbReference type="NCBI Taxonomy" id="56857"/>
    <lineage>
        <taxon>Eukaryota</taxon>
        <taxon>Viridiplantae</taxon>
        <taxon>Streptophyta</taxon>
        <taxon>Embryophyta</taxon>
        <taxon>Tracheophyta</taxon>
        <taxon>Spermatophyta</taxon>
        <taxon>Magnoliopsida</taxon>
        <taxon>Ranunculales</taxon>
        <taxon>Papaveraceae</taxon>
        <taxon>Papaveroideae</taxon>
        <taxon>Macleaya</taxon>
    </lineage>
</organism>
<gene>
    <name evidence="12" type="ORF">BVC80_379g66</name>
</gene>
<evidence type="ECO:0000259" key="11">
    <source>
        <dbReference type="PROSITE" id="PS51141"/>
    </source>
</evidence>
<dbReference type="InterPro" id="IPR036770">
    <property type="entry name" value="Ankyrin_rpt-contain_sf"/>
</dbReference>
<evidence type="ECO:0000256" key="9">
    <source>
        <dbReference type="PROSITE-ProRule" id="PRU00470"/>
    </source>
</evidence>
<dbReference type="InterPro" id="IPR036893">
    <property type="entry name" value="SBP_sf"/>
</dbReference>
<feature type="region of interest" description="Disordered" evidence="10">
    <location>
        <begin position="119"/>
        <end position="141"/>
    </location>
</feature>
<dbReference type="GO" id="GO:0008270">
    <property type="term" value="F:zinc ion binding"/>
    <property type="evidence" value="ECO:0007669"/>
    <property type="project" value="UniProtKB-KW"/>
</dbReference>
<dbReference type="Proteomes" id="UP000195402">
    <property type="component" value="Unassembled WGS sequence"/>
</dbReference>
<evidence type="ECO:0000256" key="3">
    <source>
        <dbReference type="ARBA" id="ARBA00022771"/>
    </source>
</evidence>
<keyword evidence="2" id="KW-0479">Metal-binding</keyword>
<dbReference type="OrthoDB" id="514967at2759"/>
<dbReference type="InterPro" id="IPR004333">
    <property type="entry name" value="SBP_dom"/>
</dbReference>
<dbReference type="Gene3D" id="1.25.40.20">
    <property type="entry name" value="Ankyrin repeat-containing domain"/>
    <property type="match status" value="1"/>
</dbReference>
<feature type="compositionally biased region" description="Low complexity" evidence="10">
    <location>
        <begin position="455"/>
        <end position="467"/>
    </location>
</feature>
<dbReference type="PANTHER" id="PTHR31251:SF86">
    <property type="entry name" value="SQUAMOSA PROMOTER-BINDING-LIKE PROTEIN 1"/>
    <property type="match status" value="1"/>
</dbReference>
<evidence type="ECO:0000313" key="12">
    <source>
        <dbReference type="EMBL" id="OVA13535.1"/>
    </source>
</evidence>
<dbReference type="GO" id="GO:0003677">
    <property type="term" value="F:DNA binding"/>
    <property type="evidence" value="ECO:0007669"/>
    <property type="project" value="UniProtKB-KW"/>
</dbReference>
<feature type="region of interest" description="Disordered" evidence="10">
    <location>
        <begin position="445"/>
        <end position="472"/>
    </location>
</feature>
<dbReference type="FunCoup" id="A0A200QSV6">
    <property type="interactions" value="2650"/>
</dbReference>
<keyword evidence="4" id="KW-0862">Zinc</keyword>
<comment type="caution">
    <text evidence="12">The sequence shown here is derived from an EMBL/GenBank/DDBJ whole genome shotgun (WGS) entry which is preliminary data.</text>
</comment>
<dbReference type="Gene3D" id="4.10.1100.10">
    <property type="entry name" value="Transcription factor, SBP-box domain"/>
    <property type="match status" value="1"/>
</dbReference>
<dbReference type="Pfam" id="PF03110">
    <property type="entry name" value="SBP"/>
    <property type="match status" value="1"/>
</dbReference>
<evidence type="ECO:0000256" key="6">
    <source>
        <dbReference type="ARBA" id="ARBA00023125"/>
    </source>
</evidence>